<evidence type="ECO:0000256" key="1">
    <source>
        <dbReference type="SAM" id="MobiDB-lite"/>
    </source>
</evidence>
<keyword evidence="4" id="KW-1185">Reference proteome</keyword>
<name>A0A016WT62_9BILA</name>
<gene>
    <name evidence="3" type="primary">Acey_s0539.g3149</name>
    <name evidence="3" type="ORF">Y032_0539g3149</name>
</gene>
<dbReference type="Proteomes" id="UP000024635">
    <property type="component" value="Unassembled WGS sequence"/>
</dbReference>
<keyword evidence="2" id="KW-0732">Signal</keyword>
<feature type="region of interest" description="Disordered" evidence="1">
    <location>
        <begin position="20"/>
        <end position="73"/>
    </location>
</feature>
<organism evidence="3 4">
    <name type="scientific">Ancylostoma ceylanicum</name>
    <dbReference type="NCBI Taxonomy" id="53326"/>
    <lineage>
        <taxon>Eukaryota</taxon>
        <taxon>Metazoa</taxon>
        <taxon>Ecdysozoa</taxon>
        <taxon>Nematoda</taxon>
        <taxon>Chromadorea</taxon>
        <taxon>Rhabditida</taxon>
        <taxon>Rhabditina</taxon>
        <taxon>Rhabditomorpha</taxon>
        <taxon>Strongyloidea</taxon>
        <taxon>Ancylostomatidae</taxon>
        <taxon>Ancylostomatinae</taxon>
        <taxon>Ancylostoma</taxon>
    </lineage>
</organism>
<proteinExistence type="predicted"/>
<evidence type="ECO:0000313" key="4">
    <source>
        <dbReference type="Proteomes" id="UP000024635"/>
    </source>
</evidence>
<protein>
    <submittedName>
        <fullName evidence="3">Uncharacterized protein</fullName>
    </submittedName>
</protein>
<dbReference type="AlphaFoldDB" id="A0A016WT62"/>
<reference evidence="4" key="1">
    <citation type="journal article" date="2015" name="Nat. Genet.">
        <title>The genome and transcriptome of the zoonotic hookworm Ancylostoma ceylanicum identify infection-specific gene families.</title>
        <authorList>
            <person name="Schwarz E.M."/>
            <person name="Hu Y."/>
            <person name="Antoshechkin I."/>
            <person name="Miller M.M."/>
            <person name="Sternberg P.W."/>
            <person name="Aroian R.V."/>
        </authorList>
    </citation>
    <scope>NUCLEOTIDE SEQUENCE</scope>
    <source>
        <strain evidence="4">HY135</strain>
    </source>
</reference>
<comment type="caution">
    <text evidence="3">The sequence shown here is derived from an EMBL/GenBank/DDBJ whole genome shotgun (WGS) entry which is preliminary data.</text>
</comment>
<evidence type="ECO:0000313" key="3">
    <source>
        <dbReference type="EMBL" id="EYC42208.1"/>
    </source>
</evidence>
<feature type="chain" id="PRO_5001494995" evidence="2">
    <location>
        <begin position="17"/>
        <end position="115"/>
    </location>
</feature>
<feature type="compositionally biased region" description="Basic and acidic residues" evidence="1">
    <location>
        <begin position="20"/>
        <end position="31"/>
    </location>
</feature>
<dbReference type="EMBL" id="JARK01000139">
    <property type="protein sequence ID" value="EYC42208.1"/>
    <property type="molecule type" value="Genomic_DNA"/>
</dbReference>
<accession>A0A016WT62</accession>
<sequence length="115" mass="12376">MKTLLVVGFFVVCVIAHDSNEKPDSKEKPGEKPVVPPAAAGGGHGMGSVDGRTPQNAFGMRQEGNIKQQESQHGHIKKYGISCRNWIEPADATAVVIADKVLLSAFAKLMDYTQK</sequence>
<evidence type="ECO:0000256" key="2">
    <source>
        <dbReference type="SAM" id="SignalP"/>
    </source>
</evidence>
<feature type="signal peptide" evidence="2">
    <location>
        <begin position="1"/>
        <end position="16"/>
    </location>
</feature>